<sequence>MNTSVCAGGSCIIAANLHNSAEVLPNMIVQMARLAHVLGHANLLVSIYESGSTDATRDWLDLLRGVLSVLSVRHVITSHGSLTRRRGQDRIAFLASVRQAAVDQAAAACASSYGSGAVSCAASRLVFINDVFFAAADVVRLLQYGAGTGGDGAGGVGYGGGYDVACGMDFEPILADLPPARQRDAMTSHLQRTWGLAEPTAARLAAWPLPFRYWKKAYRHAPSLLRSLPLLFYDIWVARDLTGARLHRAAPYVAHAATARQLRAGLPAEVYCCWNGLVALAAAPLLPDRGGSGGAAGRVRFRAGDVAAGECASSECSLLCDDLRRLGRGTAVMDPGVRVAYRRVAAERLFARDGEETGGGGGGQGGAADDDYTGIELQSSEEWSAAVLADLAAWRLQHVSANMPRSVECCGLRPGSEGVDFEHGCSRVPAPRAPAAP</sequence>
<name>A0A835W6A1_CHLIN</name>
<gene>
    <name evidence="2" type="ORF">HXX76_005279</name>
</gene>
<feature type="compositionally biased region" description="Gly residues" evidence="1">
    <location>
        <begin position="357"/>
        <end position="366"/>
    </location>
</feature>
<protein>
    <submittedName>
        <fullName evidence="2">Uncharacterized protein</fullName>
    </submittedName>
</protein>
<evidence type="ECO:0000313" key="3">
    <source>
        <dbReference type="Proteomes" id="UP000650467"/>
    </source>
</evidence>
<dbReference type="Pfam" id="PF11735">
    <property type="entry name" value="CAP59_mtransfer"/>
    <property type="match status" value="1"/>
</dbReference>
<dbReference type="OrthoDB" id="534846at2759"/>
<dbReference type="EMBL" id="JAEHOC010000009">
    <property type="protein sequence ID" value="KAG2438734.1"/>
    <property type="molecule type" value="Genomic_DNA"/>
</dbReference>
<feature type="region of interest" description="Disordered" evidence="1">
    <location>
        <begin position="352"/>
        <end position="372"/>
    </location>
</feature>
<dbReference type="Proteomes" id="UP000650467">
    <property type="component" value="Unassembled WGS sequence"/>
</dbReference>
<accession>A0A835W6A1</accession>
<organism evidence="2 3">
    <name type="scientific">Chlamydomonas incerta</name>
    <dbReference type="NCBI Taxonomy" id="51695"/>
    <lineage>
        <taxon>Eukaryota</taxon>
        <taxon>Viridiplantae</taxon>
        <taxon>Chlorophyta</taxon>
        <taxon>core chlorophytes</taxon>
        <taxon>Chlorophyceae</taxon>
        <taxon>CS clade</taxon>
        <taxon>Chlamydomonadales</taxon>
        <taxon>Chlamydomonadaceae</taxon>
        <taxon>Chlamydomonas</taxon>
    </lineage>
</organism>
<dbReference type="PANTHER" id="PTHR34144">
    <property type="entry name" value="CHROMOSOME 8, WHOLE GENOME SHOTGUN SEQUENCE"/>
    <property type="match status" value="1"/>
</dbReference>
<dbReference type="PANTHER" id="PTHR34144:SF7">
    <property type="entry name" value="EXPORT PROTEIN (CAP59), PUTATIVE (AFU_ORTHOLOGUE AFUA_7G05020)-RELATED"/>
    <property type="match status" value="1"/>
</dbReference>
<reference evidence="2" key="1">
    <citation type="journal article" date="2020" name="bioRxiv">
        <title>Comparative genomics of Chlamydomonas.</title>
        <authorList>
            <person name="Craig R.J."/>
            <person name="Hasan A.R."/>
            <person name="Ness R.W."/>
            <person name="Keightley P.D."/>
        </authorList>
    </citation>
    <scope>NUCLEOTIDE SEQUENCE</scope>
    <source>
        <strain evidence="2">SAG 7.73</strain>
    </source>
</reference>
<keyword evidence="3" id="KW-1185">Reference proteome</keyword>
<evidence type="ECO:0000313" key="2">
    <source>
        <dbReference type="EMBL" id="KAG2438734.1"/>
    </source>
</evidence>
<comment type="caution">
    <text evidence="2">The sequence shown here is derived from an EMBL/GenBank/DDBJ whole genome shotgun (WGS) entry which is preliminary data.</text>
</comment>
<evidence type="ECO:0000256" key="1">
    <source>
        <dbReference type="SAM" id="MobiDB-lite"/>
    </source>
</evidence>
<proteinExistence type="predicted"/>
<dbReference type="InterPro" id="IPR021047">
    <property type="entry name" value="Mannosyltransferase_CMT1"/>
</dbReference>
<dbReference type="AlphaFoldDB" id="A0A835W6A1"/>